<evidence type="ECO:0000256" key="4">
    <source>
        <dbReference type="ARBA" id="ARBA00022989"/>
    </source>
</evidence>
<evidence type="ECO:0000256" key="2">
    <source>
        <dbReference type="ARBA" id="ARBA00022692"/>
    </source>
</evidence>
<organism evidence="7 8">
    <name type="scientific">Tissierella simiarum</name>
    <dbReference type="NCBI Taxonomy" id="2841534"/>
    <lineage>
        <taxon>Bacteria</taxon>
        <taxon>Bacillati</taxon>
        <taxon>Bacillota</taxon>
        <taxon>Tissierellia</taxon>
        <taxon>Tissierellales</taxon>
        <taxon>Tissierellaceae</taxon>
        <taxon>Tissierella</taxon>
    </lineage>
</organism>
<feature type="transmembrane region" description="Helical" evidence="6">
    <location>
        <begin position="185"/>
        <end position="202"/>
    </location>
</feature>
<feature type="transmembrane region" description="Helical" evidence="6">
    <location>
        <begin position="36"/>
        <end position="57"/>
    </location>
</feature>
<evidence type="ECO:0000256" key="3">
    <source>
        <dbReference type="ARBA" id="ARBA00022960"/>
    </source>
</evidence>
<dbReference type="InterPro" id="IPR001182">
    <property type="entry name" value="FtsW/RodA"/>
</dbReference>
<proteinExistence type="predicted"/>
<feature type="transmembrane region" description="Helical" evidence="6">
    <location>
        <begin position="90"/>
        <end position="110"/>
    </location>
</feature>
<reference evidence="7 8" key="1">
    <citation type="submission" date="2021-06" db="EMBL/GenBank/DDBJ databases">
        <authorList>
            <person name="Sun Q."/>
            <person name="Li D."/>
        </authorList>
    </citation>
    <scope>NUCLEOTIDE SEQUENCE [LARGE SCALE GENOMIC DNA]</scope>
    <source>
        <strain evidence="7 8">MSJ-40</strain>
    </source>
</reference>
<dbReference type="RefSeq" id="WP_216517562.1">
    <property type="nucleotide sequence ID" value="NZ_JAHLPM010000003.1"/>
</dbReference>
<dbReference type="Proteomes" id="UP000749471">
    <property type="component" value="Unassembled WGS sequence"/>
</dbReference>
<evidence type="ECO:0000256" key="5">
    <source>
        <dbReference type="ARBA" id="ARBA00023136"/>
    </source>
</evidence>
<evidence type="ECO:0000313" key="8">
    <source>
        <dbReference type="Proteomes" id="UP000749471"/>
    </source>
</evidence>
<keyword evidence="4 6" id="KW-1133">Transmembrane helix</keyword>
<feature type="transmembrane region" description="Helical" evidence="6">
    <location>
        <begin position="379"/>
        <end position="400"/>
    </location>
</feature>
<comment type="caution">
    <text evidence="7">The sequence shown here is derived from an EMBL/GenBank/DDBJ whole genome shotgun (WGS) entry which is preliminary data.</text>
</comment>
<feature type="transmembrane region" description="Helical" evidence="6">
    <location>
        <begin position="122"/>
        <end position="141"/>
    </location>
</feature>
<dbReference type="Pfam" id="PF01098">
    <property type="entry name" value="FTSW_RODA_SPOVE"/>
    <property type="match status" value="1"/>
</dbReference>
<comment type="subcellular location">
    <subcellularLocation>
        <location evidence="1">Membrane</location>
        <topology evidence="1">Multi-pass membrane protein</topology>
    </subcellularLocation>
</comment>
<feature type="transmembrane region" description="Helical" evidence="6">
    <location>
        <begin position="343"/>
        <end position="367"/>
    </location>
</feature>
<feature type="transmembrane region" description="Helical" evidence="6">
    <location>
        <begin position="208"/>
        <end position="223"/>
    </location>
</feature>
<feature type="transmembrane region" description="Helical" evidence="6">
    <location>
        <begin position="64"/>
        <end position="84"/>
    </location>
</feature>
<accession>A0ABS6E3H2</accession>
<evidence type="ECO:0000313" key="7">
    <source>
        <dbReference type="EMBL" id="MBU5437452.1"/>
    </source>
</evidence>
<sequence length="415" mass="47682">MLRKTTSAKVPRNLLFLFEILALLLLFVYQKDELDKFTFITGIGLILVIYISNFILLKVSTGDNYIFLIVTMLISIGIIMIYRIDPGLGLRQLIWISLSILIFFLTYFILKKIKGWENWIKLYAIGSYTLFLLTFILGSRTKGAINWIRIGRFGFQPAEIIKLLLIFLISAYYTNFEKFKEKKYSSYYLMLVVYSFIGLLFLQKDLGTALIFYLIFIALQYIYEEDRKLILYNIVLFSMGGILGYFMFNHVKIRFETWIDPWKYIDRQGYQITQSLFAIAEGGFFGSGLGLGYPDFIPEVHTDFIFSAICEEMGIFTGIGIIMLFLILVYRGFKIAMNQENQFFKIAALGISILFGIQSFIIFGGVLKMIPLTGITIPFVSYGGTSMLSSFIALGILQVASEELDMEEIKDESTE</sequence>
<keyword evidence="2 6" id="KW-0812">Transmembrane</keyword>
<protein>
    <submittedName>
        <fullName evidence="7">FtsW/RodA/SpoVE family cell cycle protein</fullName>
    </submittedName>
</protein>
<feature type="transmembrane region" description="Helical" evidence="6">
    <location>
        <begin position="12"/>
        <end position="30"/>
    </location>
</feature>
<evidence type="ECO:0000256" key="6">
    <source>
        <dbReference type="SAM" id="Phobius"/>
    </source>
</evidence>
<gene>
    <name evidence="7" type="ORF">KQI42_05495</name>
</gene>
<feature type="transmembrane region" description="Helical" evidence="6">
    <location>
        <begin position="313"/>
        <end position="331"/>
    </location>
</feature>
<feature type="transmembrane region" description="Helical" evidence="6">
    <location>
        <begin position="230"/>
        <end position="248"/>
    </location>
</feature>
<name>A0ABS6E3H2_9FIRM</name>
<dbReference type="PANTHER" id="PTHR30474:SF3">
    <property type="entry name" value="PEPTIDOGLYCAN GLYCOSYLTRANSFERASE RODA"/>
    <property type="match status" value="1"/>
</dbReference>
<keyword evidence="5 6" id="KW-0472">Membrane</keyword>
<keyword evidence="3" id="KW-0133">Cell shape</keyword>
<keyword evidence="8" id="KW-1185">Reference proteome</keyword>
<dbReference type="EMBL" id="JAHLPM010000003">
    <property type="protein sequence ID" value="MBU5437452.1"/>
    <property type="molecule type" value="Genomic_DNA"/>
</dbReference>
<dbReference type="PANTHER" id="PTHR30474">
    <property type="entry name" value="CELL CYCLE PROTEIN"/>
    <property type="match status" value="1"/>
</dbReference>
<evidence type="ECO:0000256" key="1">
    <source>
        <dbReference type="ARBA" id="ARBA00004141"/>
    </source>
</evidence>
<feature type="transmembrane region" description="Helical" evidence="6">
    <location>
        <begin position="153"/>
        <end position="173"/>
    </location>
</feature>